<dbReference type="InterPro" id="IPR017972">
    <property type="entry name" value="Cyt_P450_CS"/>
</dbReference>
<dbReference type="InterPro" id="IPR036396">
    <property type="entry name" value="Cyt_P450_sf"/>
</dbReference>
<evidence type="ECO:0000256" key="3">
    <source>
        <dbReference type="ARBA" id="ARBA00022617"/>
    </source>
</evidence>
<evidence type="ECO:0000256" key="7">
    <source>
        <dbReference type="ARBA" id="ARBA00023033"/>
    </source>
</evidence>
<evidence type="ECO:0000256" key="2">
    <source>
        <dbReference type="ARBA" id="ARBA00010617"/>
    </source>
</evidence>
<dbReference type="InterPro" id="IPR050364">
    <property type="entry name" value="Cytochrome_P450_fung"/>
</dbReference>
<accession>A0ABY6UFG0</accession>
<dbReference type="PANTHER" id="PTHR46300">
    <property type="entry name" value="P450, PUTATIVE (EUROFUNG)-RELATED-RELATED"/>
    <property type="match status" value="1"/>
</dbReference>
<evidence type="ECO:0000256" key="4">
    <source>
        <dbReference type="ARBA" id="ARBA00022723"/>
    </source>
</evidence>
<evidence type="ECO:0000256" key="5">
    <source>
        <dbReference type="ARBA" id="ARBA00023002"/>
    </source>
</evidence>
<dbReference type="PROSITE" id="PS00086">
    <property type="entry name" value="CYTOCHROME_P450"/>
    <property type="match status" value="1"/>
</dbReference>
<dbReference type="Gene3D" id="1.10.630.10">
    <property type="entry name" value="Cytochrome P450"/>
    <property type="match status" value="1"/>
</dbReference>
<evidence type="ECO:0000256" key="6">
    <source>
        <dbReference type="ARBA" id="ARBA00023004"/>
    </source>
</evidence>
<evidence type="ECO:0008006" key="11">
    <source>
        <dbReference type="Google" id="ProtNLM"/>
    </source>
</evidence>
<reference evidence="9 10" key="1">
    <citation type="submission" date="2019-06" db="EMBL/GenBank/DDBJ databases">
        <authorList>
            <person name="Broberg M."/>
        </authorList>
    </citation>
    <scope>NUCLEOTIDE SEQUENCE [LARGE SCALE GENOMIC DNA]</scope>
</reference>
<organism evidence="9 10">
    <name type="scientific">Bionectria ochroleuca</name>
    <name type="common">Gliocladium roseum</name>
    <dbReference type="NCBI Taxonomy" id="29856"/>
    <lineage>
        <taxon>Eukaryota</taxon>
        <taxon>Fungi</taxon>
        <taxon>Dikarya</taxon>
        <taxon>Ascomycota</taxon>
        <taxon>Pezizomycotina</taxon>
        <taxon>Sordariomycetes</taxon>
        <taxon>Hypocreomycetidae</taxon>
        <taxon>Hypocreales</taxon>
        <taxon>Bionectriaceae</taxon>
        <taxon>Clonostachys</taxon>
    </lineage>
</organism>
<evidence type="ECO:0000313" key="10">
    <source>
        <dbReference type="Proteomes" id="UP000766486"/>
    </source>
</evidence>
<dbReference type="Proteomes" id="UP000766486">
    <property type="component" value="Unassembled WGS sequence"/>
</dbReference>
<dbReference type="Pfam" id="PF00067">
    <property type="entry name" value="p450"/>
    <property type="match status" value="1"/>
</dbReference>
<keyword evidence="7 8" id="KW-0503">Monooxygenase</keyword>
<dbReference type="EMBL" id="CABFNS010000812">
    <property type="protein sequence ID" value="VUC29905.1"/>
    <property type="molecule type" value="Genomic_DNA"/>
</dbReference>
<keyword evidence="5 8" id="KW-0560">Oxidoreductase</keyword>
<comment type="cofactor">
    <cofactor evidence="1">
        <name>heme</name>
        <dbReference type="ChEBI" id="CHEBI:30413"/>
    </cofactor>
</comment>
<protein>
    <recommendedName>
        <fullName evidence="11">O-methylsterigmatocystin oxidoreductase</fullName>
    </recommendedName>
</protein>
<proteinExistence type="inferred from homology"/>
<dbReference type="CDD" id="cd11065">
    <property type="entry name" value="CYP64-like"/>
    <property type="match status" value="1"/>
</dbReference>
<keyword evidence="6 8" id="KW-0408">Iron</keyword>
<comment type="caution">
    <text evidence="9">The sequence shown here is derived from an EMBL/GenBank/DDBJ whole genome shotgun (WGS) entry which is preliminary data.</text>
</comment>
<dbReference type="SUPFAM" id="SSF48264">
    <property type="entry name" value="Cytochrome P450"/>
    <property type="match status" value="1"/>
</dbReference>
<name>A0ABY6UFG0_BIOOC</name>
<dbReference type="PANTHER" id="PTHR46300:SF7">
    <property type="entry name" value="P450, PUTATIVE (EUROFUNG)-RELATED"/>
    <property type="match status" value="1"/>
</dbReference>
<dbReference type="InterPro" id="IPR001128">
    <property type="entry name" value="Cyt_P450"/>
</dbReference>
<dbReference type="InterPro" id="IPR002401">
    <property type="entry name" value="Cyt_P450_E_grp-I"/>
</dbReference>
<comment type="similarity">
    <text evidence="2 8">Belongs to the cytochrome P450 family.</text>
</comment>
<dbReference type="PRINTS" id="PR00463">
    <property type="entry name" value="EP450I"/>
</dbReference>
<keyword evidence="3 8" id="KW-0349">Heme</keyword>
<evidence type="ECO:0000256" key="8">
    <source>
        <dbReference type="RuleBase" id="RU000461"/>
    </source>
</evidence>
<keyword evidence="4 8" id="KW-0479">Metal-binding</keyword>
<evidence type="ECO:0000256" key="1">
    <source>
        <dbReference type="ARBA" id="ARBA00001971"/>
    </source>
</evidence>
<keyword evidence="10" id="KW-1185">Reference proteome</keyword>
<evidence type="ECO:0000313" key="9">
    <source>
        <dbReference type="EMBL" id="VUC29905.1"/>
    </source>
</evidence>
<sequence length="546" mass="61491">MLNIILLAQCAIVIGVLRLAYEKWRRKSHINLPPGPKPLPIVGNVLDLPPKGLPQARHWKSHHDKYGPITSITAMGQTIVVVHDLSLAIELLDKGGVKNSSRPWLEFGWRMCGFGQFTIGLEYGYTLRLHRKLILQHIGTEQAVASTQPLIEREVGRTLVRMLEVPDNLLKNMEMNGEQRLTFDNSQAAAIILKLTYGYDINTSSNDPLLFLVRRMLNRLSAAVMPGGWLVDALPILRHIPAWCPGAGFKQTAIGWNREVLEAVNIPFQFVKRQLADKSCQPSYVSNILSKTEEEKLTPEYENTIRYSAVALFSGGADTTYATLCFLYLALVKYPGVLAKAHEEIDRVIGSNRLPTFADRDRLPYVEGIIKEAYRWQSVVPQGLAHSSDEDQVFQGYFIPKGAAVIANTFSYTRDTRVYHDPEAFLPERYMAPYNEPDPKEYVFGLGRRICPARIFADQSLFLTIAQTIAVFNISKAIDDHGVEIDPVLEVQPGIVARPKEYPYRLTPRSEAHALLIRSNFPAGVEDGQDHLLLKNYDLMPEQQAF</sequence>
<gene>
    <name evidence="9" type="ORF">CLO192961_LOCUS273227</name>
</gene>